<dbReference type="PANTHER" id="PTHR21231">
    <property type="entry name" value="XPA-BINDING PROTEIN 1-RELATED"/>
    <property type="match status" value="1"/>
</dbReference>
<evidence type="ECO:0000313" key="7">
    <source>
        <dbReference type="EMBL" id="POY70651.1"/>
    </source>
</evidence>
<dbReference type="Pfam" id="PF03029">
    <property type="entry name" value="ATP_bind_1"/>
    <property type="match status" value="2"/>
</dbReference>
<gene>
    <name evidence="7" type="ORF">BMF94_6357</name>
</gene>
<feature type="region of interest" description="Disordered" evidence="6">
    <location>
        <begin position="382"/>
        <end position="407"/>
    </location>
</feature>
<keyword evidence="8" id="KW-1185">Reference proteome</keyword>
<dbReference type="Gene3D" id="3.40.50.300">
    <property type="entry name" value="P-loop containing nucleotide triphosphate hydrolases"/>
    <property type="match status" value="1"/>
</dbReference>
<dbReference type="SUPFAM" id="SSF52540">
    <property type="entry name" value="P-loop containing nucleoside triphosphate hydrolases"/>
    <property type="match status" value="1"/>
</dbReference>
<evidence type="ECO:0000256" key="1">
    <source>
        <dbReference type="ARBA" id="ARBA00005290"/>
    </source>
</evidence>
<dbReference type="InterPro" id="IPR004130">
    <property type="entry name" value="Gpn"/>
</dbReference>
<proteinExistence type="inferred from homology"/>
<keyword evidence="3 5" id="KW-0378">Hydrolase</keyword>
<dbReference type="PANTHER" id="PTHR21231:SF3">
    <property type="entry name" value="GPN-LOOP GTPASE 2"/>
    <property type="match status" value="1"/>
</dbReference>
<dbReference type="CDD" id="cd17871">
    <property type="entry name" value="GPN2"/>
    <property type="match status" value="1"/>
</dbReference>
<sequence>MPVGQVVIGPPGSGKTTYVWGLYQFLTALGRPVLVVNLDPAANTPPYPPAVSIDSLISLDDAMDAHHLGPNGAMLYCLEYLEENLDWLTEQLEAAMSHLERNPPKPPTLPGQPGELDDDSDEDTAATDGARPRWRREDMYVVFDTPGQVELSTNHDSLKRVVAALQKRLGFRLAAVHLMDASHILDASRYVAVLLLALRTMLQLELPHVNVLSKVDLLGQSGEDLPFNLDYYTEVQDLSYLLPLLERDQRTQKFAGLNRTICDLVEEFGLVSFETLAVEDKDSMLRLVQVIDQALGYVPPSLSSLPTASSSGHAHQHDHAAHHAHAPHPAFADSQPLSSALHTGTIQEKWVDHSSEWNQFEQDRWKAEGEWAAERATEASRKLAVERAKREQMAVDETGPSAAQPSS</sequence>
<dbReference type="GO" id="GO:0005525">
    <property type="term" value="F:GTP binding"/>
    <property type="evidence" value="ECO:0007669"/>
    <property type="project" value="UniProtKB-KW"/>
</dbReference>
<evidence type="ECO:0000256" key="2">
    <source>
        <dbReference type="ARBA" id="ARBA00022741"/>
    </source>
</evidence>
<comment type="caution">
    <text evidence="7">The sequence shown here is derived from an EMBL/GenBank/DDBJ whole genome shotgun (WGS) entry which is preliminary data.</text>
</comment>
<dbReference type="Proteomes" id="UP000237144">
    <property type="component" value="Unassembled WGS sequence"/>
</dbReference>
<keyword evidence="4 5" id="KW-0342">GTP-binding</keyword>
<evidence type="ECO:0000256" key="5">
    <source>
        <dbReference type="RuleBase" id="RU365059"/>
    </source>
</evidence>
<protein>
    <recommendedName>
        <fullName evidence="5">GPN-loop GTPase 2</fullName>
    </recommendedName>
</protein>
<dbReference type="InterPro" id="IPR027417">
    <property type="entry name" value="P-loop_NTPase"/>
</dbReference>
<name>A0A2S5B1T8_9BASI</name>
<evidence type="ECO:0000313" key="8">
    <source>
        <dbReference type="Proteomes" id="UP000237144"/>
    </source>
</evidence>
<dbReference type="GO" id="GO:0005737">
    <property type="term" value="C:cytoplasm"/>
    <property type="evidence" value="ECO:0007669"/>
    <property type="project" value="TreeGrafter"/>
</dbReference>
<dbReference type="EMBL" id="PJQD01000112">
    <property type="protein sequence ID" value="POY70651.1"/>
    <property type="molecule type" value="Genomic_DNA"/>
</dbReference>
<feature type="compositionally biased region" description="Basic and acidic residues" evidence="6">
    <location>
        <begin position="382"/>
        <end position="393"/>
    </location>
</feature>
<feature type="region of interest" description="Disordered" evidence="6">
    <location>
        <begin position="99"/>
        <end position="131"/>
    </location>
</feature>
<comment type="similarity">
    <text evidence="1 5">Belongs to the GPN-loop GTPase family.</text>
</comment>
<comment type="subunit">
    <text evidence="5">Binds to RNA polymerase II (RNAPII).</text>
</comment>
<dbReference type="OrthoDB" id="5839at2759"/>
<comment type="function">
    <text evidence="5">Small GTPase required for proper localization of RNA polymerase II and III (RNAPII and RNAPIII). May act at an RNAP assembly step prior to nuclear import.</text>
</comment>
<accession>A0A2S5B1T8</accession>
<evidence type="ECO:0000256" key="3">
    <source>
        <dbReference type="ARBA" id="ARBA00022801"/>
    </source>
</evidence>
<organism evidence="7 8">
    <name type="scientific">Rhodotorula taiwanensis</name>
    <dbReference type="NCBI Taxonomy" id="741276"/>
    <lineage>
        <taxon>Eukaryota</taxon>
        <taxon>Fungi</taxon>
        <taxon>Dikarya</taxon>
        <taxon>Basidiomycota</taxon>
        <taxon>Pucciniomycotina</taxon>
        <taxon>Microbotryomycetes</taxon>
        <taxon>Sporidiobolales</taxon>
        <taxon>Sporidiobolaceae</taxon>
        <taxon>Rhodotorula</taxon>
    </lineage>
</organism>
<dbReference type="STRING" id="741276.A0A2S5B1T8"/>
<keyword evidence="2 5" id="KW-0547">Nucleotide-binding</keyword>
<dbReference type="InterPro" id="IPR030231">
    <property type="entry name" value="Gpn2"/>
</dbReference>
<feature type="compositionally biased region" description="Acidic residues" evidence="6">
    <location>
        <begin position="115"/>
        <end position="125"/>
    </location>
</feature>
<evidence type="ECO:0000256" key="6">
    <source>
        <dbReference type="SAM" id="MobiDB-lite"/>
    </source>
</evidence>
<dbReference type="AlphaFoldDB" id="A0A2S5B1T8"/>
<dbReference type="GO" id="GO:0003924">
    <property type="term" value="F:GTPase activity"/>
    <property type="evidence" value="ECO:0007669"/>
    <property type="project" value="TreeGrafter"/>
</dbReference>
<feature type="region of interest" description="Disordered" evidence="6">
    <location>
        <begin position="305"/>
        <end position="336"/>
    </location>
</feature>
<evidence type="ECO:0000256" key="4">
    <source>
        <dbReference type="ARBA" id="ARBA00023134"/>
    </source>
</evidence>
<reference evidence="7 8" key="1">
    <citation type="journal article" date="2018" name="Front. Microbiol.">
        <title>Prospects for Fungal Bioremediation of Acidic Radioactive Waste Sites: Characterization and Genome Sequence of Rhodotorula taiwanensis MD1149.</title>
        <authorList>
            <person name="Tkavc R."/>
            <person name="Matrosova V.Y."/>
            <person name="Grichenko O.E."/>
            <person name="Gostincar C."/>
            <person name="Volpe R.P."/>
            <person name="Klimenkova P."/>
            <person name="Gaidamakova E.K."/>
            <person name="Zhou C.E."/>
            <person name="Stewart B.J."/>
            <person name="Lyman M.G."/>
            <person name="Malfatti S.A."/>
            <person name="Rubinfeld B."/>
            <person name="Courtot M."/>
            <person name="Singh J."/>
            <person name="Dalgard C.L."/>
            <person name="Hamilton T."/>
            <person name="Frey K.G."/>
            <person name="Gunde-Cimerman N."/>
            <person name="Dugan L."/>
            <person name="Daly M.J."/>
        </authorList>
    </citation>
    <scope>NUCLEOTIDE SEQUENCE [LARGE SCALE GENOMIC DNA]</scope>
    <source>
        <strain evidence="7 8">MD1149</strain>
    </source>
</reference>